<organism evidence="2 3">
    <name type="scientific">Rhizobium metallidurans</name>
    <dbReference type="NCBI Taxonomy" id="1265931"/>
    <lineage>
        <taxon>Bacteria</taxon>
        <taxon>Pseudomonadati</taxon>
        <taxon>Pseudomonadota</taxon>
        <taxon>Alphaproteobacteria</taxon>
        <taxon>Hyphomicrobiales</taxon>
        <taxon>Rhizobiaceae</taxon>
        <taxon>Rhizobium/Agrobacterium group</taxon>
        <taxon>Rhizobium</taxon>
    </lineage>
</organism>
<dbReference type="Gene3D" id="1.10.260.40">
    <property type="entry name" value="lambda repressor-like DNA-binding domains"/>
    <property type="match status" value="1"/>
</dbReference>
<keyword evidence="3" id="KW-1185">Reference proteome</keyword>
<dbReference type="SMART" id="SM00530">
    <property type="entry name" value="HTH_XRE"/>
    <property type="match status" value="1"/>
</dbReference>
<dbReference type="EMBL" id="JACIDW010000001">
    <property type="protein sequence ID" value="MBB3962851.1"/>
    <property type="molecule type" value="Genomic_DNA"/>
</dbReference>
<proteinExistence type="predicted"/>
<evidence type="ECO:0000313" key="2">
    <source>
        <dbReference type="EMBL" id="MBB3962851.1"/>
    </source>
</evidence>
<dbReference type="CDD" id="cd00093">
    <property type="entry name" value="HTH_XRE"/>
    <property type="match status" value="1"/>
</dbReference>
<accession>A0A7W6CM71</accession>
<gene>
    <name evidence="2" type="ORF">GGQ67_000469</name>
</gene>
<reference evidence="2 3" key="1">
    <citation type="submission" date="2020-08" db="EMBL/GenBank/DDBJ databases">
        <title>Genomic Encyclopedia of Type Strains, Phase IV (KMG-IV): sequencing the most valuable type-strain genomes for metagenomic binning, comparative biology and taxonomic classification.</title>
        <authorList>
            <person name="Goeker M."/>
        </authorList>
    </citation>
    <scope>NUCLEOTIDE SEQUENCE [LARGE SCALE GENOMIC DNA]</scope>
    <source>
        <strain evidence="2 3">DSM 26575</strain>
    </source>
</reference>
<name>A0A7W6CM71_9HYPH</name>
<evidence type="ECO:0000259" key="1">
    <source>
        <dbReference type="PROSITE" id="PS50943"/>
    </source>
</evidence>
<comment type="caution">
    <text evidence="2">The sequence shown here is derived from an EMBL/GenBank/DDBJ whole genome shotgun (WGS) entry which is preliminary data.</text>
</comment>
<feature type="domain" description="HTH cro/C1-type" evidence="1">
    <location>
        <begin position="46"/>
        <end position="74"/>
    </location>
</feature>
<dbReference type="InterPro" id="IPR010982">
    <property type="entry name" value="Lambda_DNA-bd_dom_sf"/>
</dbReference>
<dbReference type="RefSeq" id="WP_183898557.1">
    <property type="nucleotide sequence ID" value="NZ_JACIDW010000001.1"/>
</dbReference>
<dbReference type="InterPro" id="IPR001387">
    <property type="entry name" value="Cro/C1-type_HTH"/>
</dbReference>
<evidence type="ECO:0000313" key="3">
    <source>
        <dbReference type="Proteomes" id="UP000582090"/>
    </source>
</evidence>
<dbReference type="Pfam" id="PF12844">
    <property type="entry name" value="HTH_19"/>
    <property type="match status" value="1"/>
</dbReference>
<dbReference type="SUPFAM" id="SSF47413">
    <property type="entry name" value="lambda repressor-like DNA-binding domains"/>
    <property type="match status" value="1"/>
</dbReference>
<dbReference type="Proteomes" id="UP000582090">
    <property type="component" value="Unassembled WGS sequence"/>
</dbReference>
<dbReference type="AlphaFoldDB" id="A0A7W6CM71"/>
<dbReference type="GO" id="GO:0003677">
    <property type="term" value="F:DNA binding"/>
    <property type="evidence" value="ECO:0007669"/>
    <property type="project" value="InterPro"/>
</dbReference>
<protein>
    <submittedName>
        <fullName evidence="2">Transcriptional regulator with XRE-family HTH domain</fullName>
    </submittedName>
</protein>
<sequence length="94" mass="10053">MSIDRLQPTDAEDDTMGGRMSLARDAVKISIEAAARSLCVAPDIWASWENDRAAPSAGDLETIAETLEVSLAWLLRGHGAGPIWPVANDNAHRG</sequence>
<dbReference type="PROSITE" id="PS50943">
    <property type="entry name" value="HTH_CROC1"/>
    <property type="match status" value="1"/>
</dbReference>